<feature type="transmembrane region" description="Helical" evidence="1">
    <location>
        <begin position="148"/>
        <end position="168"/>
    </location>
</feature>
<sequence>MYELVTGPLAWIAFGVFAVGLIYRLVWYIRGLNWQMDRVTYSENVAYGIKGALRSIFYWLVPFGTRSWRFYPGFTILVFVFHICLLVTPVFLMGHNVLLLDRWGFSLPSLPEGVADAMTLAVIVAAVFIVLRRIALPEVRILTKPYDILVLAIAVAPFLTGFLAYHQIGSYDFWIVAHVLSGEIMLVAIPFTKLSHFLLFFLSRAQLGMDYGIKRGGMKNKGMAW</sequence>
<keyword evidence="1" id="KW-0812">Transmembrane</keyword>
<evidence type="ECO:0000256" key="1">
    <source>
        <dbReference type="SAM" id="Phobius"/>
    </source>
</evidence>
<keyword evidence="1" id="KW-1133">Transmembrane helix</keyword>
<dbReference type="Gene3D" id="1.20.950.20">
    <property type="entry name" value="Transmembrane di-heme cytochromes, Chain C"/>
    <property type="match status" value="1"/>
</dbReference>
<protein>
    <recommendedName>
        <fullName evidence="4">Nitrate reductase subunit gamma</fullName>
    </recommendedName>
</protein>
<accession>A0A5K7YSU9</accession>
<evidence type="ECO:0000313" key="2">
    <source>
        <dbReference type="EMBL" id="BBO69344.1"/>
    </source>
</evidence>
<keyword evidence="1" id="KW-0472">Membrane</keyword>
<gene>
    <name evidence="2" type="ORF">DSCA_32740</name>
</gene>
<feature type="transmembrane region" description="Helical" evidence="1">
    <location>
        <begin position="174"/>
        <end position="202"/>
    </location>
</feature>
<dbReference type="EMBL" id="AP021874">
    <property type="protein sequence ID" value="BBO69344.1"/>
    <property type="molecule type" value="Genomic_DNA"/>
</dbReference>
<proteinExistence type="predicted"/>
<feature type="transmembrane region" description="Helical" evidence="1">
    <location>
        <begin position="70"/>
        <end position="94"/>
    </location>
</feature>
<reference evidence="2 3" key="1">
    <citation type="submission" date="2019-11" db="EMBL/GenBank/DDBJ databases">
        <title>Comparative genomics of hydrocarbon-degrading Desulfosarcina strains.</title>
        <authorList>
            <person name="Watanabe M."/>
            <person name="Kojima H."/>
            <person name="Fukui M."/>
        </authorList>
    </citation>
    <scope>NUCLEOTIDE SEQUENCE [LARGE SCALE GENOMIC DNA]</scope>
    <source>
        <strain evidence="2 3">PL12</strain>
    </source>
</reference>
<dbReference type="OrthoDB" id="5450521at2"/>
<dbReference type="AlphaFoldDB" id="A0A5K7YSU9"/>
<dbReference type="InterPro" id="IPR036197">
    <property type="entry name" value="NarG-like_sf"/>
</dbReference>
<name>A0A5K7YSU9_9BACT</name>
<dbReference type="KEGG" id="dalk:DSCA_32740"/>
<dbReference type="NCBIfam" id="NF045716">
    <property type="entry name" value="sulf_resp_HmcE"/>
    <property type="match status" value="1"/>
</dbReference>
<evidence type="ECO:0008006" key="4">
    <source>
        <dbReference type="Google" id="ProtNLM"/>
    </source>
</evidence>
<feature type="transmembrane region" description="Helical" evidence="1">
    <location>
        <begin position="6"/>
        <end position="26"/>
    </location>
</feature>
<dbReference type="RefSeq" id="WP_155317393.1">
    <property type="nucleotide sequence ID" value="NZ_AP021874.1"/>
</dbReference>
<keyword evidence="3" id="KW-1185">Reference proteome</keyword>
<dbReference type="SUPFAM" id="SSF103501">
    <property type="entry name" value="Respiratory nitrate reductase 1 gamma chain"/>
    <property type="match status" value="1"/>
</dbReference>
<organism evidence="2 3">
    <name type="scientific">Desulfosarcina alkanivorans</name>
    <dbReference type="NCBI Taxonomy" id="571177"/>
    <lineage>
        <taxon>Bacteria</taxon>
        <taxon>Pseudomonadati</taxon>
        <taxon>Thermodesulfobacteriota</taxon>
        <taxon>Desulfobacteria</taxon>
        <taxon>Desulfobacterales</taxon>
        <taxon>Desulfosarcinaceae</taxon>
        <taxon>Desulfosarcina</taxon>
    </lineage>
</organism>
<evidence type="ECO:0000313" key="3">
    <source>
        <dbReference type="Proteomes" id="UP000427906"/>
    </source>
</evidence>
<dbReference type="Proteomes" id="UP000427906">
    <property type="component" value="Chromosome"/>
</dbReference>
<dbReference type="InterPro" id="IPR054903">
    <property type="entry name" value="sulf_resp_HmcE"/>
</dbReference>
<feature type="transmembrane region" description="Helical" evidence="1">
    <location>
        <begin position="114"/>
        <end position="136"/>
    </location>
</feature>